<reference evidence="1" key="1">
    <citation type="submission" date="2022-06" db="EMBL/GenBank/DDBJ databases">
        <title>Uncovering the hologenomic basis of an extraordinary plant invasion.</title>
        <authorList>
            <person name="Bieker V.C."/>
            <person name="Martin M.D."/>
            <person name="Gilbert T."/>
            <person name="Hodgins K."/>
            <person name="Battlay P."/>
            <person name="Petersen B."/>
            <person name="Wilson J."/>
        </authorList>
    </citation>
    <scope>NUCLEOTIDE SEQUENCE</scope>
    <source>
        <strain evidence="1">AA19_3_7</strain>
        <tissue evidence="1">Leaf</tissue>
    </source>
</reference>
<name>A0AAD5BZI4_AMBAR</name>
<accession>A0AAD5BZI4</accession>
<protein>
    <submittedName>
        <fullName evidence="1">Uncharacterized protein</fullName>
    </submittedName>
</protein>
<gene>
    <name evidence="1" type="ORF">M8C21_031353</name>
</gene>
<dbReference type="Proteomes" id="UP001206925">
    <property type="component" value="Unassembled WGS sequence"/>
</dbReference>
<keyword evidence="2" id="KW-1185">Reference proteome</keyword>
<dbReference type="AlphaFoldDB" id="A0AAD5BZI4"/>
<proteinExistence type="predicted"/>
<sequence>MFIYIKIKGKPNFTTILFSFCLPFVFNDNVVIRFQSTDLTL</sequence>
<evidence type="ECO:0000313" key="2">
    <source>
        <dbReference type="Proteomes" id="UP001206925"/>
    </source>
</evidence>
<dbReference type="EMBL" id="JAMZMK010010316">
    <property type="protein sequence ID" value="KAI7732074.1"/>
    <property type="molecule type" value="Genomic_DNA"/>
</dbReference>
<evidence type="ECO:0000313" key="1">
    <source>
        <dbReference type="EMBL" id="KAI7732074.1"/>
    </source>
</evidence>
<organism evidence="1 2">
    <name type="scientific">Ambrosia artemisiifolia</name>
    <name type="common">Common ragweed</name>
    <dbReference type="NCBI Taxonomy" id="4212"/>
    <lineage>
        <taxon>Eukaryota</taxon>
        <taxon>Viridiplantae</taxon>
        <taxon>Streptophyta</taxon>
        <taxon>Embryophyta</taxon>
        <taxon>Tracheophyta</taxon>
        <taxon>Spermatophyta</taxon>
        <taxon>Magnoliopsida</taxon>
        <taxon>eudicotyledons</taxon>
        <taxon>Gunneridae</taxon>
        <taxon>Pentapetalae</taxon>
        <taxon>asterids</taxon>
        <taxon>campanulids</taxon>
        <taxon>Asterales</taxon>
        <taxon>Asteraceae</taxon>
        <taxon>Asteroideae</taxon>
        <taxon>Heliantheae alliance</taxon>
        <taxon>Heliantheae</taxon>
        <taxon>Ambrosia</taxon>
    </lineage>
</organism>
<comment type="caution">
    <text evidence="1">The sequence shown here is derived from an EMBL/GenBank/DDBJ whole genome shotgun (WGS) entry which is preliminary data.</text>
</comment>